<gene>
    <name evidence="2" type="ORF">CDAR_108321</name>
</gene>
<proteinExistence type="predicted"/>
<comment type="caution">
    <text evidence="2">The sequence shown here is derived from an EMBL/GenBank/DDBJ whole genome shotgun (WGS) entry which is preliminary data.</text>
</comment>
<organism evidence="2 3">
    <name type="scientific">Caerostris darwini</name>
    <dbReference type="NCBI Taxonomy" id="1538125"/>
    <lineage>
        <taxon>Eukaryota</taxon>
        <taxon>Metazoa</taxon>
        <taxon>Ecdysozoa</taxon>
        <taxon>Arthropoda</taxon>
        <taxon>Chelicerata</taxon>
        <taxon>Arachnida</taxon>
        <taxon>Araneae</taxon>
        <taxon>Araneomorphae</taxon>
        <taxon>Entelegynae</taxon>
        <taxon>Araneoidea</taxon>
        <taxon>Araneidae</taxon>
        <taxon>Caerostris</taxon>
    </lineage>
</organism>
<accession>A0AAV4PRU3</accession>
<feature type="compositionally biased region" description="Polar residues" evidence="1">
    <location>
        <begin position="102"/>
        <end position="113"/>
    </location>
</feature>
<evidence type="ECO:0000256" key="1">
    <source>
        <dbReference type="SAM" id="MobiDB-lite"/>
    </source>
</evidence>
<name>A0AAV4PRU3_9ARAC</name>
<dbReference type="Proteomes" id="UP001054837">
    <property type="component" value="Unassembled WGS sequence"/>
</dbReference>
<dbReference type="EMBL" id="BPLQ01003345">
    <property type="protein sequence ID" value="GIX99748.1"/>
    <property type="molecule type" value="Genomic_DNA"/>
</dbReference>
<keyword evidence="3" id="KW-1185">Reference proteome</keyword>
<protein>
    <submittedName>
        <fullName evidence="2">Uncharacterized protein</fullName>
    </submittedName>
</protein>
<feature type="region of interest" description="Disordered" evidence="1">
    <location>
        <begin position="89"/>
        <end position="124"/>
    </location>
</feature>
<evidence type="ECO:0000313" key="3">
    <source>
        <dbReference type="Proteomes" id="UP001054837"/>
    </source>
</evidence>
<sequence>MTCRRRGSNRHVFLLFYIKAGWRGSSHRCGVGPHLRLWSHRAGIMPLLKCRALFFADLCCRRHYFGPIGVVHPSSRVMYPHPLHQEIRRREENKERNIPVSDVTSAANTSRASSGKKQRPIGLTCASSPQQDRLWKCDRGHSVSRSVGCVSRDKIPILRTIKVCLFPTY</sequence>
<reference evidence="2 3" key="1">
    <citation type="submission" date="2021-06" db="EMBL/GenBank/DDBJ databases">
        <title>Caerostris darwini draft genome.</title>
        <authorList>
            <person name="Kono N."/>
            <person name="Arakawa K."/>
        </authorList>
    </citation>
    <scope>NUCLEOTIDE SEQUENCE [LARGE SCALE GENOMIC DNA]</scope>
</reference>
<dbReference type="AlphaFoldDB" id="A0AAV4PRU3"/>
<evidence type="ECO:0000313" key="2">
    <source>
        <dbReference type="EMBL" id="GIX99748.1"/>
    </source>
</evidence>